<name>A0A2D4HQ65_MICLE</name>
<dbReference type="EMBL" id="IACK01047169">
    <property type="protein sequence ID" value="LAA74097.1"/>
    <property type="molecule type" value="Transcribed_RNA"/>
</dbReference>
<reference evidence="1" key="1">
    <citation type="submission" date="2017-07" db="EMBL/GenBank/DDBJ databases">
        <authorList>
            <person name="Mikheyev A."/>
            <person name="Grau M."/>
        </authorList>
    </citation>
    <scope>NUCLEOTIDE SEQUENCE</scope>
    <source>
        <tissue evidence="1">Venom_gland</tissue>
    </source>
</reference>
<protein>
    <submittedName>
        <fullName evidence="1">Uncharacterized protein</fullName>
    </submittedName>
</protein>
<proteinExistence type="predicted"/>
<accession>A0A2D4HQ65</accession>
<evidence type="ECO:0000313" key="1">
    <source>
        <dbReference type="EMBL" id="LAA74097.1"/>
    </source>
</evidence>
<organism evidence="1">
    <name type="scientific">Micrurus lemniscatus lemniscatus</name>
    <dbReference type="NCBI Taxonomy" id="129467"/>
    <lineage>
        <taxon>Eukaryota</taxon>
        <taxon>Metazoa</taxon>
        <taxon>Chordata</taxon>
        <taxon>Craniata</taxon>
        <taxon>Vertebrata</taxon>
        <taxon>Euteleostomi</taxon>
        <taxon>Lepidosauria</taxon>
        <taxon>Squamata</taxon>
        <taxon>Bifurcata</taxon>
        <taxon>Unidentata</taxon>
        <taxon>Episquamata</taxon>
        <taxon>Toxicofera</taxon>
        <taxon>Serpentes</taxon>
        <taxon>Colubroidea</taxon>
        <taxon>Elapidae</taxon>
        <taxon>Elapinae</taxon>
        <taxon>Micrurus</taxon>
    </lineage>
</organism>
<reference evidence="1" key="2">
    <citation type="submission" date="2017-11" db="EMBL/GenBank/DDBJ databases">
        <title>Coralsnake Venomics: Analyses of Venom Gland Transcriptomes and Proteomes of Six Brazilian Taxa.</title>
        <authorList>
            <person name="Aird S.D."/>
            <person name="Jorge da Silva N."/>
            <person name="Qiu L."/>
            <person name="Villar-Briones A."/>
            <person name="Aparecida-Saddi V."/>
            <person name="Campos-Telles M.P."/>
            <person name="Grau M."/>
            <person name="Mikheyev A.S."/>
        </authorList>
    </citation>
    <scope>NUCLEOTIDE SEQUENCE</scope>
    <source>
        <tissue evidence="1">Venom_gland</tissue>
    </source>
</reference>
<sequence>MREKVKNKHHPNTWHKTDLFFPCDLKTKTNVNIILCIVSLEISFYGFTLIKGLHRTNIANHNGDENVRRASMAPKRNSSFIQSIGGESHEINSAYQARFPLNSSLQSQFCLESMHVLLLDSKTRLCHHQVQGCAIV</sequence>
<dbReference type="AlphaFoldDB" id="A0A2D4HQ65"/>